<sequence>MTHVTILTGASKGIGRSIAEVLLKKDASYKLIAVARSGSDLNELVKQFGADRVCVVVGDVTEAETSQKAVNLAVSKFGQLDSVIANAGVLDPVGPFQSVDIAKWRRLFDINYFSVIELIQASLPELRKTKGNVIAVSSGASTKPYSGWHAYGGSKAAVNHLIASVAADEPDVSALSIAPGVVDTSMQKDIREKFGKGMDPESLKRFIDLHANNELLQPDVPARVYVNLATEGWSKDIDGQYLRFNDGVLKKYA</sequence>
<keyword evidence="3" id="KW-0560">Oxidoreductase</keyword>
<dbReference type="EMBL" id="CP000500">
    <property type="protein sequence ID" value="ABN67774.2"/>
    <property type="molecule type" value="Genomic_DNA"/>
</dbReference>
<keyword evidence="2" id="KW-0521">NADP</keyword>
<dbReference type="CDD" id="cd05367">
    <property type="entry name" value="SPR-like_SDR_c"/>
    <property type="match status" value="1"/>
</dbReference>
<dbReference type="GO" id="GO:0050664">
    <property type="term" value="F:oxidoreductase activity, acting on NAD(P)H, oxygen as acceptor"/>
    <property type="evidence" value="ECO:0007669"/>
    <property type="project" value="TreeGrafter"/>
</dbReference>
<dbReference type="PANTHER" id="PTHR43008:SF8">
    <property type="entry name" value="BENZIL REDUCTASE ((S)-BENZOIN FORMING) IRC24"/>
    <property type="match status" value="1"/>
</dbReference>
<reference evidence="5 6" key="1">
    <citation type="journal article" date="2007" name="Nat. Biotechnol.">
        <title>Genome sequence of the lignocellulose-bioconverting and xylose-fermenting yeast Pichia stipitis.</title>
        <authorList>
            <person name="Jeffries T.W."/>
            <person name="Grigoriev I.V."/>
            <person name="Grimwood J."/>
            <person name="Laplaza J.M."/>
            <person name="Aerts A."/>
            <person name="Salamov A."/>
            <person name="Schmutz J."/>
            <person name="Lindquist E."/>
            <person name="Dehal P."/>
            <person name="Shapiro H."/>
            <person name="Jin Y.S."/>
            <person name="Passoth V."/>
            <person name="Richardson P.M."/>
        </authorList>
    </citation>
    <scope>NUCLEOTIDE SEQUENCE [LARGE SCALE GENOMIC DNA]</scope>
    <source>
        <strain evidence="6">ATCC 58785 / CBS 6054 / NBRC 10063 / NRRL Y-11545</strain>
    </source>
</reference>
<dbReference type="KEGG" id="pic:PICST_61312"/>
<dbReference type="eggNOG" id="KOG1204">
    <property type="taxonomic scope" value="Eukaryota"/>
</dbReference>
<dbReference type="InterPro" id="IPR020904">
    <property type="entry name" value="Sc_DH/Rdtase_CS"/>
</dbReference>
<dbReference type="PRINTS" id="PR00081">
    <property type="entry name" value="GDHRDH"/>
</dbReference>
<dbReference type="OMA" id="TDMSEWT"/>
<dbReference type="FunFam" id="3.40.50.720:FF:000281">
    <property type="entry name" value="Uncharacterized oxidoreductase YIR035C"/>
    <property type="match status" value="1"/>
</dbReference>
<dbReference type="InterPro" id="IPR057326">
    <property type="entry name" value="KR_dom"/>
</dbReference>
<dbReference type="InterPro" id="IPR002347">
    <property type="entry name" value="SDR_fam"/>
</dbReference>
<comment type="similarity">
    <text evidence="1">Belongs to the short-chain dehydrogenases/reductases (SDR) family.</text>
</comment>
<gene>
    <name evidence="5" type="ORF">PICST_61312</name>
</gene>
<dbReference type="Pfam" id="PF00106">
    <property type="entry name" value="adh_short"/>
    <property type="match status" value="1"/>
</dbReference>
<dbReference type="GeneID" id="4840186"/>
<keyword evidence="6" id="KW-1185">Reference proteome</keyword>
<dbReference type="PROSITE" id="PS00061">
    <property type="entry name" value="ADH_SHORT"/>
    <property type="match status" value="1"/>
</dbReference>
<dbReference type="OrthoDB" id="153074at2759"/>
<dbReference type="AlphaFoldDB" id="A3LXB1"/>
<evidence type="ECO:0000256" key="1">
    <source>
        <dbReference type="ARBA" id="ARBA00006484"/>
    </source>
</evidence>
<feature type="domain" description="Ketoreductase" evidence="4">
    <location>
        <begin position="3"/>
        <end position="185"/>
    </location>
</feature>
<dbReference type="Gene3D" id="3.40.50.720">
    <property type="entry name" value="NAD(P)-binding Rossmann-like Domain"/>
    <property type="match status" value="1"/>
</dbReference>
<evidence type="ECO:0000313" key="5">
    <source>
        <dbReference type="EMBL" id="ABN67774.2"/>
    </source>
</evidence>
<dbReference type="InterPro" id="IPR036291">
    <property type="entry name" value="NAD(P)-bd_dom_sf"/>
</dbReference>
<dbReference type="RefSeq" id="XP_001385803.2">
    <property type="nucleotide sequence ID" value="XM_001385766.1"/>
</dbReference>
<evidence type="ECO:0000256" key="3">
    <source>
        <dbReference type="ARBA" id="ARBA00023002"/>
    </source>
</evidence>
<name>A3LXB1_PICST</name>
<dbReference type="FunCoup" id="A3LXB1">
    <property type="interactions" value="116"/>
</dbReference>
<dbReference type="SUPFAM" id="SSF51735">
    <property type="entry name" value="NAD(P)-binding Rossmann-fold domains"/>
    <property type="match status" value="1"/>
</dbReference>
<dbReference type="HOGENOM" id="CLU_010194_2_11_1"/>
<dbReference type="SMART" id="SM00822">
    <property type="entry name" value="PKS_KR"/>
    <property type="match status" value="1"/>
</dbReference>
<dbReference type="PANTHER" id="PTHR43008">
    <property type="entry name" value="BENZIL REDUCTASE"/>
    <property type="match status" value="1"/>
</dbReference>
<evidence type="ECO:0000313" key="6">
    <source>
        <dbReference type="Proteomes" id="UP000002258"/>
    </source>
</evidence>
<evidence type="ECO:0000256" key="2">
    <source>
        <dbReference type="ARBA" id="ARBA00022857"/>
    </source>
</evidence>
<organism evidence="5 6">
    <name type="scientific">Scheffersomyces stipitis (strain ATCC 58785 / CBS 6054 / NBRC 10063 / NRRL Y-11545)</name>
    <name type="common">Yeast</name>
    <name type="synonym">Pichia stipitis</name>
    <dbReference type="NCBI Taxonomy" id="322104"/>
    <lineage>
        <taxon>Eukaryota</taxon>
        <taxon>Fungi</taxon>
        <taxon>Dikarya</taxon>
        <taxon>Ascomycota</taxon>
        <taxon>Saccharomycotina</taxon>
        <taxon>Pichiomycetes</taxon>
        <taxon>Debaryomycetaceae</taxon>
        <taxon>Scheffersomyces</taxon>
    </lineage>
</organism>
<dbReference type="STRING" id="322104.A3LXB1"/>
<protein>
    <submittedName>
        <fullName evidence="5">Glucose/ribitol dehydrogenase</fullName>
    </submittedName>
</protein>
<dbReference type="InParanoid" id="A3LXB1"/>
<evidence type="ECO:0000259" key="4">
    <source>
        <dbReference type="SMART" id="SM00822"/>
    </source>
</evidence>
<accession>A3LXB1</accession>
<proteinExistence type="inferred from homology"/>
<dbReference type="Proteomes" id="UP000002258">
    <property type="component" value="Chromosome 6"/>
</dbReference>